<dbReference type="EMBL" id="MCFG01000265">
    <property type="protein sequence ID" value="ORX77096.1"/>
    <property type="molecule type" value="Genomic_DNA"/>
</dbReference>
<feature type="region of interest" description="Disordered" evidence="1">
    <location>
        <begin position="1"/>
        <end position="108"/>
    </location>
</feature>
<proteinExistence type="predicted"/>
<organism evidence="2 3">
    <name type="scientific">Anaeromyces robustus</name>
    <dbReference type="NCBI Taxonomy" id="1754192"/>
    <lineage>
        <taxon>Eukaryota</taxon>
        <taxon>Fungi</taxon>
        <taxon>Fungi incertae sedis</taxon>
        <taxon>Chytridiomycota</taxon>
        <taxon>Chytridiomycota incertae sedis</taxon>
        <taxon>Neocallimastigomycetes</taxon>
        <taxon>Neocallimastigales</taxon>
        <taxon>Neocallimastigaceae</taxon>
        <taxon>Anaeromyces</taxon>
    </lineage>
</organism>
<dbReference type="AlphaFoldDB" id="A0A1Y1WV58"/>
<dbReference type="Proteomes" id="UP000193944">
    <property type="component" value="Unassembled WGS sequence"/>
</dbReference>
<evidence type="ECO:0000313" key="3">
    <source>
        <dbReference type="Proteomes" id="UP000193944"/>
    </source>
</evidence>
<accession>A0A1Y1WV58</accession>
<feature type="compositionally biased region" description="Basic and acidic residues" evidence="1">
    <location>
        <begin position="57"/>
        <end position="79"/>
    </location>
</feature>
<keyword evidence="3" id="KW-1185">Reference proteome</keyword>
<evidence type="ECO:0000256" key="1">
    <source>
        <dbReference type="SAM" id="MobiDB-lite"/>
    </source>
</evidence>
<reference evidence="2 3" key="1">
    <citation type="submission" date="2016-08" db="EMBL/GenBank/DDBJ databases">
        <title>A Parts List for Fungal Cellulosomes Revealed by Comparative Genomics.</title>
        <authorList>
            <consortium name="DOE Joint Genome Institute"/>
            <person name="Haitjema C.H."/>
            <person name="Gilmore S.P."/>
            <person name="Henske J.K."/>
            <person name="Solomon K.V."/>
            <person name="De Groot R."/>
            <person name="Kuo A."/>
            <person name="Mondo S.J."/>
            <person name="Salamov A.A."/>
            <person name="Labutti K."/>
            <person name="Zhao Z."/>
            <person name="Chiniquy J."/>
            <person name="Barry K."/>
            <person name="Brewer H.M."/>
            <person name="Purvine S.O."/>
            <person name="Wright A.T."/>
            <person name="Boxma B."/>
            <person name="Van Alen T."/>
            <person name="Hackstein J.H."/>
            <person name="Baker S.E."/>
            <person name="Grigoriev I.V."/>
            <person name="O'Malley M.A."/>
        </authorList>
    </citation>
    <scope>NUCLEOTIDE SEQUENCE [LARGE SCALE GENOMIC DNA]</scope>
    <source>
        <strain evidence="2 3">S4</strain>
    </source>
</reference>
<reference evidence="2 3" key="2">
    <citation type="submission" date="2016-08" db="EMBL/GenBank/DDBJ databases">
        <title>Pervasive Adenine N6-methylation of Active Genes in Fungi.</title>
        <authorList>
            <consortium name="DOE Joint Genome Institute"/>
            <person name="Mondo S.J."/>
            <person name="Dannebaum R.O."/>
            <person name="Kuo R.C."/>
            <person name="Labutti K."/>
            <person name="Haridas S."/>
            <person name="Kuo A."/>
            <person name="Salamov A."/>
            <person name="Ahrendt S.R."/>
            <person name="Lipzen A."/>
            <person name="Sullivan W."/>
            <person name="Andreopoulos W.B."/>
            <person name="Clum A."/>
            <person name="Lindquist E."/>
            <person name="Daum C."/>
            <person name="Ramamoorthy G.K."/>
            <person name="Gryganskyi A."/>
            <person name="Culley D."/>
            <person name="Magnuson J.K."/>
            <person name="James T.Y."/>
            <person name="O'Malley M.A."/>
            <person name="Stajich J.E."/>
            <person name="Spatafora J.W."/>
            <person name="Visel A."/>
            <person name="Grigoriev I.V."/>
        </authorList>
    </citation>
    <scope>NUCLEOTIDE SEQUENCE [LARGE SCALE GENOMIC DNA]</scope>
    <source>
        <strain evidence="2 3">S4</strain>
    </source>
</reference>
<protein>
    <submittedName>
        <fullName evidence="2">Uncharacterized protein</fullName>
    </submittedName>
</protein>
<feature type="compositionally biased region" description="Polar residues" evidence="1">
    <location>
        <begin position="33"/>
        <end position="53"/>
    </location>
</feature>
<comment type="caution">
    <text evidence="2">The sequence shown here is derived from an EMBL/GenBank/DDBJ whole genome shotgun (WGS) entry which is preliminary data.</text>
</comment>
<gene>
    <name evidence="2" type="ORF">BCR32DRAFT_270881</name>
</gene>
<sequence>MSADPQQVKINDNDNEAEKNNNITVENSKDKITSINNNKETTINSTDNNTKPSTIADIKKEQKDSLPEGENKTQGDGNKDNNNSNNNNTEELKPPKKRRKKRKLDGPISSIKNESLIAARNKVSFDKTKKARKWVRQHVVFNTLSSSFGVSIWQSDEQRQLHIDKLINKPSS</sequence>
<name>A0A1Y1WV58_9FUNG</name>
<evidence type="ECO:0000313" key="2">
    <source>
        <dbReference type="EMBL" id="ORX77096.1"/>
    </source>
</evidence>
<dbReference type="OrthoDB" id="4748970at2759"/>